<dbReference type="InterPro" id="IPR051916">
    <property type="entry name" value="GPI-anchor_lipid_remodeler"/>
</dbReference>
<name>A0A3G4VKT5_9VIBR</name>
<dbReference type="Pfam" id="PF03372">
    <property type="entry name" value="Exo_endo_phos"/>
    <property type="match status" value="1"/>
</dbReference>
<dbReference type="SUPFAM" id="SSF56219">
    <property type="entry name" value="DNase I-like"/>
    <property type="match status" value="1"/>
</dbReference>
<sequence>MESNTLTQINKLKVTTCNLCNFVEPPFAYYEMENIYTAKQWQQKTLWLKQTLNELNSDVIAFQEVFSVEALRALVKSLGYGYFTYNTEPRLESGYIYSHPALAFASRYPIVRHSNLTSLAPFEGEFSRPALHISLNIEGIGELDMYNVHLKSKRPTLPDENLDNKSTVDAWLVETQGQTLSSLMRIQEAGALHQAIVQNKQRYQRPFLLLGDFNNNIGSNEFEPFRSQYRHRRKDTRADIKAYHFHDSWDLVPKGKPVRPVDEIKPPITHYYGESGSRLDHILLSSEFCPNYERSMFEVTDYQLTNKHIIDPIFGIDDLSTDHALVSVSFETRA</sequence>
<dbReference type="AlphaFoldDB" id="A0A3G4VKT5"/>
<dbReference type="PANTHER" id="PTHR14859:SF15">
    <property type="entry name" value="ENDONUCLEASE_EXONUCLEASE_PHOSPHATASE DOMAIN-CONTAINING PROTEIN"/>
    <property type="match status" value="1"/>
</dbReference>
<dbReference type="InterPro" id="IPR036691">
    <property type="entry name" value="Endo/exonu/phosph_ase_sf"/>
</dbReference>
<dbReference type="EMBL" id="CP033578">
    <property type="protein sequence ID" value="AYV23481.1"/>
    <property type="molecule type" value="Genomic_DNA"/>
</dbReference>
<protein>
    <submittedName>
        <fullName evidence="2">Endonuclease/exonuclease/phosphatase family protein</fullName>
    </submittedName>
</protein>
<dbReference type="InterPro" id="IPR005135">
    <property type="entry name" value="Endo/exonuclease/phosphatase"/>
</dbReference>
<accession>A0A3G4VKT5</accession>
<dbReference type="Proteomes" id="UP000279760">
    <property type="component" value="Chromosome 2"/>
</dbReference>
<organism evidence="2 3">
    <name type="scientific">Vibrio mediterranei</name>
    <dbReference type="NCBI Taxonomy" id="689"/>
    <lineage>
        <taxon>Bacteria</taxon>
        <taxon>Pseudomonadati</taxon>
        <taxon>Pseudomonadota</taxon>
        <taxon>Gammaproteobacteria</taxon>
        <taxon>Vibrionales</taxon>
        <taxon>Vibrionaceae</taxon>
        <taxon>Vibrio</taxon>
    </lineage>
</organism>
<evidence type="ECO:0000259" key="1">
    <source>
        <dbReference type="Pfam" id="PF03372"/>
    </source>
</evidence>
<dbReference type="PANTHER" id="PTHR14859">
    <property type="entry name" value="CALCOFLUOR WHITE HYPERSENSITIVE PROTEIN PRECURSOR"/>
    <property type="match status" value="1"/>
</dbReference>
<keyword evidence="2" id="KW-0540">Nuclease</keyword>
<dbReference type="GO" id="GO:0004519">
    <property type="term" value="F:endonuclease activity"/>
    <property type="evidence" value="ECO:0007669"/>
    <property type="project" value="UniProtKB-KW"/>
</dbReference>
<evidence type="ECO:0000313" key="3">
    <source>
        <dbReference type="Proteomes" id="UP000279760"/>
    </source>
</evidence>
<gene>
    <name evidence="2" type="ORF">ECB94_19490</name>
</gene>
<dbReference type="GO" id="GO:0006506">
    <property type="term" value="P:GPI anchor biosynthetic process"/>
    <property type="evidence" value="ECO:0007669"/>
    <property type="project" value="TreeGrafter"/>
</dbReference>
<keyword evidence="2" id="KW-0255">Endonuclease</keyword>
<reference evidence="2 3" key="1">
    <citation type="submission" date="2018-11" db="EMBL/GenBank/DDBJ databases">
        <title>Complete Genome Sequence of Vbrio mediterranei 117-T6: a Potential Pathogen Bacteria Isolated from the Conchocelis of Pyropia.</title>
        <authorList>
            <person name="Liu Q."/>
        </authorList>
    </citation>
    <scope>NUCLEOTIDE SEQUENCE [LARGE SCALE GENOMIC DNA]</scope>
    <source>
        <strain evidence="2 3">117-T6</strain>
    </source>
</reference>
<feature type="domain" description="Endonuclease/exonuclease/phosphatase" evidence="1">
    <location>
        <begin position="47"/>
        <end position="289"/>
    </location>
</feature>
<proteinExistence type="predicted"/>
<keyword evidence="2" id="KW-0269">Exonuclease</keyword>
<dbReference type="GO" id="GO:0016020">
    <property type="term" value="C:membrane"/>
    <property type="evidence" value="ECO:0007669"/>
    <property type="project" value="GOC"/>
</dbReference>
<dbReference type="Gene3D" id="3.60.10.10">
    <property type="entry name" value="Endonuclease/exonuclease/phosphatase"/>
    <property type="match status" value="1"/>
</dbReference>
<dbReference type="GO" id="GO:0004527">
    <property type="term" value="F:exonuclease activity"/>
    <property type="evidence" value="ECO:0007669"/>
    <property type="project" value="UniProtKB-KW"/>
</dbReference>
<evidence type="ECO:0000313" key="2">
    <source>
        <dbReference type="EMBL" id="AYV23481.1"/>
    </source>
</evidence>
<keyword evidence="2" id="KW-0378">Hydrolase</keyword>